<organism evidence="2">
    <name type="scientific">Vibrio tasmaniensis</name>
    <dbReference type="NCBI Taxonomy" id="212663"/>
    <lineage>
        <taxon>Bacteria</taxon>
        <taxon>Pseudomonadati</taxon>
        <taxon>Pseudomonadota</taxon>
        <taxon>Gammaproteobacteria</taxon>
        <taxon>Vibrionales</taxon>
        <taxon>Vibrionaceae</taxon>
        <taxon>Vibrio</taxon>
    </lineage>
</organism>
<dbReference type="EMBL" id="KP795560">
    <property type="protein sequence ID" value="AKN38036.1"/>
    <property type="molecule type" value="Genomic_DNA"/>
</dbReference>
<keyword evidence="1" id="KW-0472">Membrane</keyword>
<evidence type="ECO:0000313" key="2">
    <source>
        <dbReference type="EMBL" id="AKN38036.1"/>
    </source>
</evidence>
<dbReference type="AlphaFoldDB" id="A0A0H3ZX31"/>
<evidence type="ECO:0000256" key="1">
    <source>
        <dbReference type="SAM" id="Phobius"/>
    </source>
</evidence>
<keyword evidence="1" id="KW-1133">Transmembrane helix</keyword>
<accession>A0A0H3ZX31</accession>
<proteinExistence type="predicted"/>
<keyword evidence="1" id="KW-0812">Transmembrane</keyword>
<feature type="transmembrane region" description="Helical" evidence="1">
    <location>
        <begin position="149"/>
        <end position="166"/>
    </location>
</feature>
<protein>
    <submittedName>
        <fullName evidence="2">Uncharacterized protein</fullName>
    </submittedName>
</protein>
<name>A0A0H3ZX31_9VIBR</name>
<sequence length="176" mass="19687">MTFRTLFKVKPSSLINASLGSIFVLVMSAIETGVPPELHSESSVVYSQYSYNGKFGNAGRGLSYDIILNEEDGAEYKVHGYNFARLRRLESYTKTGRLEPREIGGIRVGLVPTRIENIDHVVYVEFNNQVLLEASSAISDLNKRNRDRLVSGFVVAVICFLLVVAIENIRDRNEAN</sequence>
<reference evidence="2" key="1">
    <citation type="journal article" date="2015" name="MBio">
        <title>Eco-Evolutionary Dynamics of Episomes among Ecologically Cohesive Bacterial Populations.</title>
        <authorList>
            <person name="Xue H."/>
            <person name="Cordero O.X."/>
            <person name="Camas F.M."/>
            <person name="Trimble W."/>
            <person name="Meyer F."/>
            <person name="Guglielmini J."/>
            <person name="Rocha E.P."/>
            <person name="Polz M.F."/>
        </authorList>
    </citation>
    <scope>NUCLEOTIDE SEQUENCE</scope>
    <source>
        <strain evidence="2">FF_210</strain>
    </source>
</reference>